<dbReference type="InParanoid" id="A0A0C3D230"/>
<feature type="compositionally biased region" description="Basic and acidic residues" evidence="1">
    <location>
        <begin position="19"/>
        <end position="32"/>
    </location>
</feature>
<dbReference type="Proteomes" id="UP000053989">
    <property type="component" value="Unassembled WGS sequence"/>
</dbReference>
<feature type="region of interest" description="Disordered" evidence="1">
    <location>
        <begin position="1"/>
        <end position="100"/>
    </location>
</feature>
<proteinExistence type="predicted"/>
<reference evidence="2 3" key="1">
    <citation type="submission" date="2014-04" db="EMBL/GenBank/DDBJ databases">
        <authorList>
            <consortium name="DOE Joint Genome Institute"/>
            <person name="Kuo A."/>
            <person name="Kohler A."/>
            <person name="Nagy L.G."/>
            <person name="Floudas D."/>
            <person name="Copeland A."/>
            <person name="Barry K.W."/>
            <person name="Cichocki N."/>
            <person name="Veneault-Fourrey C."/>
            <person name="LaButti K."/>
            <person name="Lindquist E.A."/>
            <person name="Lipzen A."/>
            <person name="Lundell T."/>
            <person name="Morin E."/>
            <person name="Murat C."/>
            <person name="Sun H."/>
            <person name="Tunlid A."/>
            <person name="Henrissat B."/>
            <person name="Grigoriev I.V."/>
            <person name="Hibbett D.S."/>
            <person name="Martin F."/>
            <person name="Nordberg H.P."/>
            <person name="Cantor M.N."/>
            <person name="Hua S.X."/>
        </authorList>
    </citation>
    <scope>NUCLEOTIDE SEQUENCE [LARGE SCALE GENOMIC DNA]</scope>
    <source>
        <strain evidence="2 3">Foug A</strain>
    </source>
</reference>
<evidence type="ECO:0000313" key="2">
    <source>
        <dbReference type="EMBL" id="KIM50464.1"/>
    </source>
</evidence>
<dbReference type="AlphaFoldDB" id="A0A0C3D230"/>
<name>A0A0C3D230_9AGAM</name>
<dbReference type="EMBL" id="KN822424">
    <property type="protein sequence ID" value="KIM50464.1"/>
    <property type="molecule type" value="Genomic_DNA"/>
</dbReference>
<sequence>MECNDDNLASHSKHGVKRLRTEDSTPPHHKDPPTPSSPNDGCRSPTTPVAAPHPPNGVTPSDVDQEMEEQTIINTSKPGWEDDAEDASPPHASKNGEPHTQAEHLMSLHKSLESAMGTLNKLSIHTVLPECTISLVHELYHCTKTTSSVEQGPSDDILAAIRKLAKDVEDLKCTTPNPSPPPTPCSKPSQSQKCLCHRPYHPSYSEDPQTGTTPITQQPLATTPPCMPHTTDSPHSRS</sequence>
<evidence type="ECO:0000256" key="1">
    <source>
        <dbReference type="SAM" id="MobiDB-lite"/>
    </source>
</evidence>
<organism evidence="2 3">
    <name type="scientific">Scleroderma citrinum Foug A</name>
    <dbReference type="NCBI Taxonomy" id="1036808"/>
    <lineage>
        <taxon>Eukaryota</taxon>
        <taxon>Fungi</taxon>
        <taxon>Dikarya</taxon>
        <taxon>Basidiomycota</taxon>
        <taxon>Agaricomycotina</taxon>
        <taxon>Agaricomycetes</taxon>
        <taxon>Agaricomycetidae</taxon>
        <taxon>Boletales</taxon>
        <taxon>Sclerodermatineae</taxon>
        <taxon>Sclerodermataceae</taxon>
        <taxon>Scleroderma</taxon>
    </lineage>
</organism>
<keyword evidence="3" id="KW-1185">Reference proteome</keyword>
<protein>
    <submittedName>
        <fullName evidence="2">Uncharacterized protein</fullName>
    </submittedName>
</protein>
<gene>
    <name evidence="2" type="ORF">SCLCIDRAFT_34268</name>
</gene>
<feature type="compositionally biased region" description="Low complexity" evidence="1">
    <location>
        <begin position="208"/>
        <end position="219"/>
    </location>
</feature>
<feature type="region of interest" description="Disordered" evidence="1">
    <location>
        <begin position="173"/>
        <end position="238"/>
    </location>
</feature>
<reference evidence="3" key="2">
    <citation type="submission" date="2015-01" db="EMBL/GenBank/DDBJ databases">
        <title>Evolutionary Origins and Diversification of the Mycorrhizal Mutualists.</title>
        <authorList>
            <consortium name="DOE Joint Genome Institute"/>
            <consortium name="Mycorrhizal Genomics Consortium"/>
            <person name="Kohler A."/>
            <person name="Kuo A."/>
            <person name="Nagy L.G."/>
            <person name="Floudas D."/>
            <person name="Copeland A."/>
            <person name="Barry K.W."/>
            <person name="Cichocki N."/>
            <person name="Veneault-Fourrey C."/>
            <person name="LaButti K."/>
            <person name="Lindquist E.A."/>
            <person name="Lipzen A."/>
            <person name="Lundell T."/>
            <person name="Morin E."/>
            <person name="Murat C."/>
            <person name="Riley R."/>
            <person name="Ohm R."/>
            <person name="Sun H."/>
            <person name="Tunlid A."/>
            <person name="Henrissat B."/>
            <person name="Grigoriev I.V."/>
            <person name="Hibbett D.S."/>
            <person name="Martin F."/>
        </authorList>
    </citation>
    <scope>NUCLEOTIDE SEQUENCE [LARGE SCALE GENOMIC DNA]</scope>
    <source>
        <strain evidence="3">Foug A</strain>
    </source>
</reference>
<accession>A0A0C3D230</accession>
<evidence type="ECO:0000313" key="3">
    <source>
        <dbReference type="Proteomes" id="UP000053989"/>
    </source>
</evidence>
<dbReference type="HOGENOM" id="CLU_1166437_0_0_1"/>